<evidence type="ECO:0000256" key="9">
    <source>
        <dbReference type="SAM" id="Phobius"/>
    </source>
</evidence>
<reference evidence="12 13" key="1">
    <citation type="submission" date="2012-05" db="EMBL/GenBank/DDBJ databases">
        <authorList>
            <person name="Weinstock G."/>
            <person name="Sodergren E."/>
            <person name="Lobos E.A."/>
            <person name="Fulton L."/>
            <person name="Fulton R."/>
            <person name="Courtney L."/>
            <person name="Fronick C."/>
            <person name="O'Laughlin M."/>
            <person name="Godfrey J."/>
            <person name="Wilson R.M."/>
            <person name="Miner T."/>
            <person name="Farmer C."/>
            <person name="Delehaunty K."/>
            <person name="Cordes M."/>
            <person name="Minx P."/>
            <person name="Tomlinson C."/>
            <person name="Chen J."/>
            <person name="Wollam A."/>
            <person name="Pepin K.H."/>
            <person name="Bhonagiri V."/>
            <person name="Zhang X."/>
            <person name="Suruliraj S."/>
            <person name="Warren W."/>
            <person name="Mitreva M."/>
            <person name="Mardis E.R."/>
            <person name="Wilson R.K."/>
        </authorList>
    </citation>
    <scope>NUCLEOTIDE SEQUENCE [LARGE SCALE GENOMIC DNA]</scope>
    <source>
        <strain evidence="12 13">DSM 1785</strain>
    </source>
</reference>
<comment type="catalytic activity">
    <reaction evidence="1">
        <text>ATP + protein L-histidine = ADP + protein N-phospho-L-histidine.</text>
        <dbReference type="EC" id="2.7.13.3"/>
    </reaction>
</comment>
<dbReference type="PROSITE" id="PS50109">
    <property type="entry name" value="HIS_KIN"/>
    <property type="match status" value="1"/>
</dbReference>
<evidence type="ECO:0000256" key="4">
    <source>
        <dbReference type="ARBA" id="ARBA00022679"/>
    </source>
</evidence>
<keyword evidence="6" id="KW-0418">Kinase</keyword>
<evidence type="ECO:0000259" key="10">
    <source>
        <dbReference type="PROSITE" id="PS50109"/>
    </source>
</evidence>
<sequence length="651" mass="75619">MKYDTKEKSYEKRNKRYLKFMLIGTVIILNIFILGINFIDSNFMANNFILNDLNGINIILGIISIPCCFLYYYMYKNNEFFILNISYISIFIEYILINFISEGLITFPFIFRILLLTIAIHNNSKYAKFLVDKKKFCIILSILINLLGTYFELKLREIYTIEGEIFQVALVVYYFISLILLAKRAIKKSECIYTIFVASISVFTIRRIFYLKIFSLYSYKVSEYNKLITVTAYFILLVGLYIEVVRKIQESIVLNNEVSNNEKIISNISESVKDLILTTDKEGQVLYVNKIVLSKLGYEKEDIIGHNYSKIIYEENILNNDLEANTILLEQKWKCKTGKVFQTESIITSVNNSEGETIERVIVARDYSYREQLENLKKKYKEIKEVEKAKGQFFANLSHEIKTPINIIYSCMQLLEINKENSDEALSIAYKKYDKTIKQNCYRLLRLVNNLVDITKIDSGYMTLSFVNYEIISLVEDITMSIVPYVESKNINVIFDTYIEELEIKCDPESIERVILNILSNAIKFTDDGGNIFVLMDADEEYLTIRIKDDGVGVAKELKDDIFERFVQEDKSFNRKNEGSGIGLALVKSLIELHEGMVYLENNTEKGSEFVVKLPNVKVAESEGNSRIIDVDNKPLVQKIDIEFSDIYELY</sequence>
<dbReference type="Gene3D" id="1.10.287.130">
    <property type="match status" value="1"/>
</dbReference>
<dbReference type="SUPFAM" id="SSF47384">
    <property type="entry name" value="Homodimeric domain of signal transducing histidine kinase"/>
    <property type="match status" value="1"/>
</dbReference>
<keyword evidence="9" id="KW-0472">Membrane</keyword>
<dbReference type="EMBL" id="AMEZ01000070">
    <property type="protein sequence ID" value="EKY25400.1"/>
    <property type="molecule type" value="Genomic_DNA"/>
</dbReference>
<dbReference type="Pfam" id="PF00512">
    <property type="entry name" value="HisKA"/>
    <property type="match status" value="1"/>
</dbReference>
<evidence type="ECO:0000256" key="5">
    <source>
        <dbReference type="ARBA" id="ARBA00022741"/>
    </source>
</evidence>
<dbReference type="Gene3D" id="3.30.565.10">
    <property type="entry name" value="Histidine kinase-like ATPase, C-terminal domain"/>
    <property type="match status" value="1"/>
</dbReference>
<dbReference type="STRING" id="545697.HMPREF0216_02500"/>
<dbReference type="InterPro" id="IPR036890">
    <property type="entry name" value="HATPase_C_sf"/>
</dbReference>
<dbReference type="PROSITE" id="PS50112">
    <property type="entry name" value="PAS"/>
    <property type="match status" value="1"/>
</dbReference>
<dbReference type="SMART" id="SM00387">
    <property type="entry name" value="HATPase_c"/>
    <property type="match status" value="1"/>
</dbReference>
<organism evidence="12 13">
    <name type="scientific">Clostridium celatum DSM 1785</name>
    <dbReference type="NCBI Taxonomy" id="545697"/>
    <lineage>
        <taxon>Bacteria</taxon>
        <taxon>Bacillati</taxon>
        <taxon>Bacillota</taxon>
        <taxon>Clostridia</taxon>
        <taxon>Eubacteriales</taxon>
        <taxon>Clostridiaceae</taxon>
        <taxon>Clostridium</taxon>
    </lineage>
</organism>
<feature type="transmembrane region" description="Helical" evidence="9">
    <location>
        <begin position="191"/>
        <end position="209"/>
    </location>
</feature>
<dbReference type="SUPFAM" id="SSF55874">
    <property type="entry name" value="ATPase domain of HSP90 chaperone/DNA topoisomerase II/histidine kinase"/>
    <property type="match status" value="1"/>
</dbReference>
<dbReference type="FunFam" id="3.30.565.10:FF:000037">
    <property type="entry name" value="Hybrid sensor histidine kinase/response regulator"/>
    <property type="match status" value="1"/>
</dbReference>
<dbReference type="GO" id="GO:0000155">
    <property type="term" value="F:phosphorelay sensor kinase activity"/>
    <property type="evidence" value="ECO:0007669"/>
    <property type="project" value="InterPro"/>
</dbReference>
<feature type="transmembrane region" description="Helical" evidence="9">
    <location>
        <begin position="103"/>
        <end position="124"/>
    </location>
</feature>
<evidence type="ECO:0000256" key="3">
    <source>
        <dbReference type="ARBA" id="ARBA00022553"/>
    </source>
</evidence>
<keyword evidence="5" id="KW-0547">Nucleotide-binding</keyword>
<dbReference type="OrthoDB" id="9813394at2"/>
<keyword evidence="3" id="KW-0597">Phosphoprotein</keyword>
<keyword evidence="9" id="KW-0812">Transmembrane</keyword>
<feature type="transmembrane region" description="Helical" evidence="9">
    <location>
        <begin position="224"/>
        <end position="242"/>
    </location>
</feature>
<feature type="transmembrane region" description="Helical" evidence="9">
    <location>
        <begin position="55"/>
        <end position="73"/>
    </location>
</feature>
<accession>L1QCJ9</accession>
<dbReference type="PATRIC" id="fig|545697.3.peg.2460"/>
<feature type="transmembrane region" description="Helical" evidence="9">
    <location>
        <begin position="136"/>
        <end position="153"/>
    </location>
</feature>
<dbReference type="RefSeq" id="WP_005214438.1">
    <property type="nucleotide sequence ID" value="NZ_KB291660.1"/>
</dbReference>
<dbReference type="CDD" id="cd00082">
    <property type="entry name" value="HisKA"/>
    <property type="match status" value="1"/>
</dbReference>
<evidence type="ECO:0000256" key="8">
    <source>
        <dbReference type="ARBA" id="ARBA00023012"/>
    </source>
</evidence>
<dbReference type="CDD" id="cd00130">
    <property type="entry name" value="PAS"/>
    <property type="match status" value="1"/>
</dbReference>
<dbReference type="InterPro" id="IPR004358">
    <property type="entry name" value="Sig_transdc_His_kin-like_C"/>
</dbReference>
<keyword evidence="9" id="KW-1133">Transmembrane helix</keyword>
<dbReference type="InterPro" id="IPR035965">
    <property type="entry name" value="PAS-like_dom_sf"/>
</dbReference>
<evidence type="ECO:0000313" key="12">
    <source>
        <dbReference type="EMBL" id="EKY25400.1"/>
    </source>
</evidence>
<dbReference type="SUPFAM" id="SSF55785">
    <property type="entry name" value="PYP-like sensor domain (PAS domain)"/>
    <property type="match status" value="1"/>
</dbReference>
<evidence type="ECO:0000256" key="2">
    <source>
        <dbReference type="ARBA" id="ARBA00012438"/>
    </source>
</evidence>
<dbReference type="Pfam" id="PF13426">
    <property type="entry name" value="PAS_9"/>
    <property type="match status" value="1"/>
</dbReference>
<feature type="transmembrane region" description="Helical" evidence="9">
    <location>
        <begin position="80"/>
        <end position="97"/>
    </location>
</feature>
<dbReference type="HOGENOM" id="CLU_000445_89_20_9"/>
<dbReference type="Pfam" id="PF02518">
    <property type="entry name" value="HATPase_c"/>
    <property type="match status" value="1"/>
</dbReference>
<dbReference type="SMART" id="SM00388">
    <property type="entry name" value="HisKA"/>
    <property type="match status" value="1"/>
</dbReference>
<dbReference type="Gene3D" id="3.30.450.20">
    <property type="entry name" value="PAS domain"/>
    <property type="match status" value="1"/>
</dbReference>
<dbReference type="InterPro" id="IPR003661">
    <property type="entry name" value="HisK_dim/P_dom"/>
</dbReference>
<protein>
    <recommendedName>
        <fullName evidence="2">histidine kinase</fullName>
        <ecNumber evidence="2">2.7.13.3</ecNumber>
    </recommendedName>
</protein>
<dbReference type="PRINTS" id="PR00344">
    <property type="entry name" value="BCTRLSENSOR"/>
</dbReference>
<dbReference type="eggNOG" id="COG2205">
    <property type="taxonomic scope" value="Bacteria"/>
</dbReference>
<evidence type="ECO:0000256" key="6">
    <source>
        <dbReference type="ARBA" id="ARBA00022777"/>
    </source>
</evidence>
<dbReference type="InterPro" id="IPR003594">
    <property type="entry name" value="HATPase_dom"/>
</dbReference>
<dbReference type="InterPro" id="IPR036097">
    <property type="entry name" value="HisK_dim/P_sf"/>
</dbReference>
<dbReference type="PANTHER" id="PTHR43547">
    <property type="entry name" value="TWO-COMPONENT HISTIDINE KINASE"/>
    <property type="match status" value="1"/>
</dbReference>
<feature type="transmembrane region" description="Helical" evidence="9">
    <location>
        <begin position="20"/>
        <end position="39"/>
    </location>
</feature>
<feature type="domain" description="PAS" evidence="11">
    <location>
        <begin position="261"/>
        <end position="316"/>
    </location>
</feature>
<keyword evidence="13" id="KW-1185">Reference proteome</keyword>
<dbReference type="PANTHER" id="PTHR43547:SF2">
    <property type="entry name" value="HYBRID SIGNAL TRANSDUCTION HISTIDINE KINASE C"/>
    <property type="match status" value="1"/>
</dbReference>
<evidence type="ECO:0000259" key="11">
    <source>
        <dbReference type="PROSITE" id="PS50112"/>
    </source>
</evidence>
<dbReference type="Proteomes" id="UP000010420">
    <property type="component" value="Unassembled WGS sequence"/>
</dbReference>
<keyword evidence="4" id="KW-0808">Transferase</keyword>
<feature type="domain" description="Histidine kinase" evidence="10">
    <location>
        <begin position="396"/>
        <end position="618"/>
    </location>
</feature>
<evidence type="ECO:0000256" key="7">
    <source>
        <dbReference type="ARBA" id="ARBA00022840"/>
    </source>
</evidence>
<evidence type="ECO:0000256" key="1">
    <source>
        <dbReference type="ARBA" id="ARBA00000085"/>
    </source>
</evidence>
<evidence type="ECO:0000313" key="13">
    <source>
        <dbReference type="Proteomes" id="UP000010420"/>
    </source>
</evidence>
<dbReference type="NCBIfam" id="TIGR00229">
    <property type="entry name" value="sensory_box"/>
    <property type="match status" value="1"/>
</dbReference>
<dbReference type="InterPro" id="IPR005467">
    <property type="entry name" value="His_kinase_dom"/>
</dbReference>
<proteinExistence type="predicted"/>
<dbReference type="GO" id="GO:0005524">
    <property type="term" value="F:ATP binding"/>
    <property type="evidence" value="ECO:0007669"/>
    <property type="project" value="UniProtKB-KW"/>
</dbReference>
<dbReference type="AlphaFoldDB" id="L1QCJ9"/>
<gene>
    <name evidence="12" type="ORF">HMPREF0216_02500</name>
</gene>
<comment type="caution">
    <text evidence="12">The sequence shown here is derived from an EMBL/GenBank/DDBJ whole genome shotgun (WGS) entry which is preliminary data.</text>
</comment>
<name>L1QCJ9_9CLOT</name>
<dbReference type="EC" id="2.7.13.3" evidence="2"/>
<dbReference type="InterPro" id="IPR000014">
    <property type="entry name" value="PAS"/>
</dbReference>
<keyword evidence="8" id="KW-0902">Two-component regulatory system</keyword>
<keyword evidence="7" id="KW-0067">ATP-binding</keyword>
<feature type="transmembrane region" description="Helical" evidence="9">
    <location>
        <begin position="165"/>
        <end position="182"/>
    </location>
</feature>
<dbReference type="CDD" id="cd00075">
    <property type="entry name" value="HATPase"/>
    <property type="match status" value="1"/>
</dbReference>
<dbReference type="SMART" id="SM00091">
    <property type="entry name" value="PAS"/>
    <property type="match status" value="1"/>
</dbReference>